<evidence type="ECO:0000259" key="2">
    <source>
        <dbReference type="PROSITE" id="PS51819"/>
    </source>
</evidence>
<dbReference type="SUPFAM" id="SSF54593">
    <property type="entry name" value="Glyoxalase/Bleomycin resistance protein/Dihydroxybiphenyl dioxygenase"/>
    <property type="match status" value="1"/>
</dbReference>
<sequence>MTVRFAQWTIDALDVELMASFWSAALGYRVEREADGSAHLRSPADGEPSVWLQPAGGVKRDKNRNHPDLLPATGATVDQEVERLLALGATRADVGQRGDEPFEVLADPEGNEFCVLHP</sequence>
<dbReference type="CDD" id="cd06587">
    <property type="entry name" value="VOC"/>
    <property type="match status" value="1"/>
</dbReference>
<dbReference type="InterPro" id="IPR037523">
    <property type="entry name" value="VOC_core"/>
</dbReference>
<proteinExistence type="predicted"/>
<dbReference type="PANTHER" id="PTHR35908">
    <property type="entry name" value="HYPOTHETICAL FUSION PROTEIN"/>
    <property type="match status" value="1"/>
</dbReference>
<dbReference type="PROSITE" id="PS51819">
    <property type="entry name" value="VOC"/>
    <property type="match status" value="1"/>
</dbReference>
<feature type="domain" description="VOC" evidence="2">
    <location>
        <begin position="4"/>
        <end position="118"/>
    </location>
</feature>
<gene>
    <name evidence="3" type="ORF">J2S42_006238</name>
</gene>
<feature type="region of interest" description="Disordered" evidence="1">
    <location>
        <begin position="35"/>
        <end position="71"/>
    </location>
</feature>
<evidence type="ECO:0000313" key="3">
    <source>
        <dbReference type="EMBL" id="MDQ0369569.1"/>
    </source>
</evidence>
<reference evidence="3 4" key="1">
    <citation type="submission" date="2023-07" db="EMBL/GenBank/DDBJ databases">
        <title>Sequencing the genomes of 1000 actinobacteria strains.</title>
        <authorList>
            <person name="Klenk H.-P."/>
        </authorList>
    </citation>
    <scope>NUCLEOTIDE SEQUENCE [LARGE SCALE GENOMIC DNA]</scope>
    <source>
        <strain evidence="3 4">DSM 44709</strain>
    </source>
</reference>
<dbReference type="Gene3D" id="3.10.180.10">
    <property type="entry name" value="2,3-Dihydroxybiphenyl 1,2-Dioxygenase, domain 1"/>
    <property type="match status" value="1"/>
</dbReference>
<feature type="compositionally biased region" description="Basic and acidic residues" evidence="1">
    <location>
        <begin position="35"/>
        <end position="44"/>
    </location>
</feature>
<comment type="caution">
    <text evidence="3">The sequence shown here is derived from an EMBL/GenBank/DDBJ whole genome shotgun (WGS) entry which is preliminary data.</text>
</comment>
<dbReference type="Pfam" id="PF18029">
    <property type="entry name" value="Glyoxalase_6"/>
    <property type="match status" value="1"/>
</dbReference>
<accession>A0AAE3W6K3</accession>
<dbReference type="AlphaFoldDB" id="A0AAE3W6K3"/>
<evidence type="ECO:0000256" key="1">
    <source>
        <dbReference type="SAM" id="MobiDB-lite"/>
    </source>
</evidence>
<name>A0AAE3W6K3_9ACTN</name>
<dbReference type="PANTHER" id="PTHR35908:SF1">
    <property type="entry name" value="CONSERVED PROTEIN"/>
    <property type="match status" value="1"/>
</dbReference>
<dbReference type="Proteomes" id="UP001240236">
    <property type="component" value="Unassembled WGS sequence"/>
</dbReference>
<evidence type="ECO:0000313" key="4">
    <source>
        <dbReference type="Proteomes" id="UP001240236"/>
    </source>
</evidence>
<dbReference type="InterPro" id="IPR029068">
    <property type="entry name" value="Glyas_Bleomycin-R_OHBP_Dase"/>
</dbReference>
<dbReference type="EMBL" id="JAUSUZ010000001">
    <property type="protein sequence ID" value="MDQ0369569.1"/>
    <property type="molecule type" value="Genomic_DNA"/>
</dbReference>
<dbReference type="RefSeq" id="WP_307244885.1">
    <property type="nucleotide sequence ID" value="NZ_JAUSUZ010000001.1"/>
</dbReference>
<feature type="compositionally biased region" description="Basic and acidic residues" evidence="1">
    <location>
        <begin position="58"/>
        <end position="67"/>
    </location>
</feature>
<protein>
    <recommendedName>
        <fullName evidence="2">VOC domain-containing protein</fullName>
    </recommendedName>
</protein>
<organism evidence="3 4">
    <name type="scientific">Catenuloplanes indicus</name>
    <dbReference type="NCBI Taxonomy" id="137267"/>
    <lineage>
        <taxon>Bacteria</taxon>
        <taxon>Bacillati</taxon>
        <taxon>Actinomycetota</taxon>
        <taxon>Actinomycetes</taxon>
        <taxon>Micromonosporales</taxon>
        <taxon>Micromonosporaceae</taxon>
        <taxon>Catenuloplanes</taxon>
    </lineage>
</organism>
<keyword evidence="4" id="KW-1185">Reference proteome</keyword>
<dbReference type="InterPro" id="IPR041581">
    <property type="entry name" value="Glyoxalase_6"/>
</dbReference>